<dbReference type="InterPro" id="IPR025558">
    <property type="entry name" value="DUF4283"/>
</dbReference>
<proteinExistence type="predicted"/>
<protein>
    <recommendedName>
        <fullName evidence="2">CCHC-type domain-containing protein</fullName>
    </recommendedName>
</protein>
<keyword evidence="1" id="KW-0862">Zinc</keyword>
<reference evidence="3" key="2">
    <citation type="journal article" date="2024" name="Plant">
        <title>Genomic evolution and insights into agronomic trait innovations of Sesamum species.</title>
        <authorList>
            <person name="Miao H."/>
            <person name="Wang L."/>
            <person name="Qu L."/>
            <person name="Liu H."/>
            <person name="Sun Y."/>
            <person name="Le M."/>
            <person name="Wang Q."/>
            <person name="Wei S."/>
            <person name="Zheng Y."/>
            <person name="Lin W."/>
            <person name="Duan Y."/>
            <person name="Cao H."/>
            <person name="Xiong S."/>
            <person name="Wang X."/>
            <person name="Wei L."/>
            <person name="Li C."/>
            <person name="Ma Q."/>
            <person name="Ju M."/>
            <person name="Zhao R."/>
            <person name="Li G."/>
            <person name="Mu C."/>
            <person name="Tian Q."/>
            <person name="Mei H."/>
            <person name="Zhang T."/>
            <person name="Gao T."/>
            <person name="Zhang H."/>
        </authorList>
    </citation>
    <scope>NUCLEOTIDE SEQUENCE</scope>
    <source>
        <strain evidence="3">3651</strain>
    </source>
</reference>
<name>A0AAE1YS57_9LAMI</name>
<sequence>MDKVLSLLDAEVADFTIPQTTWDSRSGGFHLTLVGRLVSHRSVHFEALKSVLVQLIQATRGVSIRKISESRFCLLFNHIEDLRRVLDMRPWIFDRNLIVLRQLSPKEDPLSLNLDWCPFFVHVHDLPYRLRSIEIIRYIGGSLGSWLDENHIERDVFWFETVRIRVNINISFPLKRALQLRLENGELVVIRFSYERLPNFCYLCGKVGHISRFCELHFQSHFVDPGSNTPYGAWLWALGPMRRLGPVQDDVRPTYIRNYSTPSNSPMVCRWGVHIFGDFSRREVSPAASASEPESFRPGLSRVVKQLSSPIQQFNPSVTKGKAVIRRQLLDEFSESDGLDGSRCLGLDSPLSSAHISPASDSSLFAAQTGSSLRPLLGLEAHQVICPPKLVGSLAPRPNLTNSLVHPVSKAQGETLSLSSPSSGFQIPKSTGFDTSPLHEQISNSDSNFVMELVTSPTSLFDIPLTSVDDTEGGRRVGRDSGSCGRRSCWWQTL</sequence>
<evidence type="ECO:0000313" key="3">
    <source>
        <dbReference type="EMBL" id="KAK4435264.1"/>
    </source>
</evidence>
<dbReference type="InterPro" id="IPR001878">
    <property type="entry name" value="Znf_CCHC"/>
</dbReference>
<gene>
    <name evidence="3" type="ORF">Salat_0689700</name>
</gene>
<evidence type="ECO:0000256" key="1">
    <source>
        <dbReference type="PROSITE-ProRule" id="PRU00047"/>
    </source>
</evidence>
<dbReference type="Pfam" id="PF14392">
    <property type="entry name" value="zf-CCHC_4"/>
    <property type="match status" value="1"/>
</dbReference>
<dbReference type="GO" id="GO:0008270">
    <property type="term" value="F:zinc ion binding"/>
    <property type="evidence" value="ECO:0007669"/>
    <property type="project" value="UniProtKB-KW"/>
</dbReference>
<dbReference type="AlphaFoldDB" id="A0AAE1YS57"/>
<dbReference type="EMBL" id="JACGWO010000002">
    <property type="protein sequence ID" value="KAK4435264.1"/>
    <property type="molecule type" value="Genomic_DNA"/>
</dbReference>
<evidence type="ECO:0000259" key="2">
    <source>
        <dbReference type="PROSITE" id="PS50158"/>
    </source>
</evidence>
<organism evidence="3 4">
    <name type="scientific">Sesamum alatum</name>
    <dbReference type="NCBI Taxonomy" id="300844"/>
    <lineage>
        <taxon>Eukaryota</taxon>
        <taxon>Viridiplantae</taxon>
        <taxon>Streptophyta</taxon>
        <taxon>Embryophyta</taxon>
        <taxon>Tracheophyta</taxon>
        <taxon>Spermatophyta</taxon>
        <taxon>Magnoliopsida</taxon>
        <taxon>eudicotyledons</taxon>
        <taxon>Gunneridae</taxon>
        <taxon>Pentapetalae</taxon>
        <taxon>asterids</taxon>
        <taxon>lamiids</taxon>
        <taxon>Lamiales</taxon>
        <taxon>Pedaliaceae</taxon>
        <taxon>Sesamum</taxon>
    </lineage>
</organism>
<comment type="caution">
    <text evidence="3">The sequence shown here is derived from an EMBL/GenBank/DDBJ whole genome shotgun (WGS) entry which is preliminary data.</text>
</comment>
<feature type="domain" description="CCHC-type" evidence="2">
    <location>
        <begin position="201"/>
        <end position="214"/>
    </location>
</feature>
<keyword evidence="1" id="KW-0863">Zinc-finger</keyword>
<evidence type="ECO:0000313" key="4">
    <source>
        <dbReference type="Proteomes" id="UP001293254"/>
    </source>
</evidence>
<reference evidence="3" key="1">
    <citation type="submission" date="2020-06" db="EMBL/GenBank/DDBJ databases">
        <authorList>
            <person name="Li T."/>
            <person name="Hu X."/>
            <person name="Zhang T."/>
            <person name="Song X."/>
            <person name="Zhang H."/>
            <person name="Dai N."/>
            <person name="Sheng W."/>
            <person name="Hou X."/>
            <person name="Wei L."/>
        </authorList>
    </citation>
    <scope>NUCLEOTIDE SEQUENCE</scope>
    <source>
        <strain evidence="3">3651</strain>
        <tissue evidence="3">Leaf</tissue>
    </source>
</reference>
<keyword evidence="4" id="KW-1185">Reference proteome</keyword>
<dbReference type="PANTHER" id="PTHR31286">
    <property type="entry name" value="GLYCINE-RICH CELL WALL STRUCTURAL PROTEIN 1.8-LIKE"/>
    <property type="match status" value="1"/>
</dbReference>
<dbReference type="InterPro" id="IPR025836">
    <property type="entry name" value="Zn_knuckle_CX2CX4HX4C"/>
</dbReference>
<dbReference type="Pfam" id="PF14111">
    <property type="entry name" value="DUF4283"/>
    <property type="match status" value="1"/>
</dbReference>
<accession>A0AAE1YS57</accession>
<dbReference type="Proteomes" id="UP001293254">
    <property type="component" value="Unassembled WGS sequence"/>
</dbReference>
<dbReference type="PANTHER" id="PTHR31286:SF153">
    <property type="entry name" value="DUF4283 DOMAIN PROTEIN"/>
    <property type="match status" value="1"/>
</dbReference>
<dbReference type="GO" id="GO:0003676">
    <property type="term" value="F:nucleic acid binding"/>
    <property type="evidence" value="ECO:0007669"/>
    <property type="project" value="InterPro"/>
</dbReference>
<keyword evidence="1" id="KW-0479">Metal-binding</keyword>
<dbReference type="PROSITE" id="PS50158">
    <property type="entry name" value="ZF_CCHC"/>
    <property type="match status" value="1"/>
</dbReference>
<dbReference type="InterPro" id="IPR040256">
    <property type="entry name" value="At4g02000-like"/>
</dbReference>